<dbReference type="EMBL" id="FXYF01000014">
    <property type="protein sequence ID" value="SMX48857.1"/>
    <property type="molecule type" value="Genomic_DNA"/>
</dbReference>
<accession>A0A238L1J3</accession>
<name>A0A238L1J3_9RHOB</name>
<dbReference type="Proteomes" id="UP000207598">
    <property type="component" value="Unassembled WGS sequence"/>
</dbReference>
<evidence type="ECO:0000313" key="1">
    <source>
        <dbReference type="EMBL" id="SMX48857.1"/>
    </source>
</evidence>
<keyword evidence="2" id="KW-1185">Reference proteome</keyword>
<dbReference type="InterPro" id="IPR041638">
    <property type="entry name" value="BaeRF_family11"/>
</dbReference>
<dbReference type="AlphaFoldDB" id="A0A238L1J3"/>
<gene>
    <name evidence="1" type="ORF">MAA8898_04140</name>
</gene>
<reference evidence="1 2" key="1">
    <citation type="submission" date="2017-05" db="EMBL/GenBank/DDBJ databases">
        <authorList>
            <person name="Song R."/>
            <person name="Chenine A.L."/>
            <person name="Ruprecht R.M."/>
        </authorList>
    </citation>
    <scope>NUCLEOTIDE SEQUENCE [LARGE SCALE GENOMIC DNA]</scope>
    <source>
        <strain evidence="1 2">CECT 8898</strain>
    </source>
</reference>
<evidence type="ECO:0000313" key="2">
    <source>
        <dbReference type="Proteomes" id="UP000207598"/>
    </source>
</evidence>
<dbReference type="Pfam" id="PF18855">
    <property type="entry name" value="baeRF_family11"/>
    <property type="match status" value="1"/>
</dbReference>
<organism evidence="1 2">
    <name type="scientific">Maliponia aquimaris</name>
    <dbReference type="NCBI Taxonomy" id="1673631"/>
    <lineage>
        <taxon>Bacteria</taxon>
        <taxon>Pseudomonadati</taxon>
        <taxon>Pseudomonadota</taxon>
        <taxon>Alphaproteobacteria</taxon>
        <taxon>Rhodobacterales</taxon>
        <taxon>Paracoccaceae</taxon>
        <taxon>Maliponia</taxon>
    </lineage>
</organism>
<protein>
    <submittedName>
        <fullName evidence="1">Uncharacterized protein</fullName>
    </submittedName>
</protein>
<sequence length="374" mass="40587">MLYVDLPTAREIGELDLVRSDACVSIYLATTPLTQETGKSRTTLRQLIKTAIDRLEAAGVEKRRIWPLQEHFDTVLEDDGFWEHQAHSLAILATPEKLLTYRLANNLSDMVAVSDRFHLKPLLRAITFPNAAHVLAVSENAVRLIEVSSDLPATEIKVPNMPRSAASAVGKASINDSGAGRRIQGKEGQKVRLGQYIRKIDTALRPVLAHSEIPLILASTLPVAGLFRSLSRFDLLEDMIETAPDNMTEAELAKAARPVLDAHYARRMAEFRTHYDTRAGQSRTTTDISDAARAATFGGIETLLVDIDAVIPGSVDEASGAVSFVPKEAPGAGSYGVVDEIAGRALRTGARVLAVRKPDIPGETPLAAILRHPL</sequence>
<dbReference type="OrthoDB" id="242138at2"/>
<dbReference type="RefSeq" id="WP_094022885.1">
    <property type="nucleotide sequence ID" value="NZ_FXYF01000014.1"/>
</dbReference>
<proteinExistence type="predicted"/>